<sequence>MPSLKIDNDITKYKRYKYLEEYDILSNKVIMMNISYIDEIYKIIDESKAKNDCIIRSVNERQAIIKYILCNKFASISSDKLIRRTKDIFDVFIIDKYIEEKISYSEILKEMKLIGRKLGNFYWFKNNDRIEKVKLALEKYKPNPIKEYSADYILTTILEKSLKLERESILERERIINNDYNR</sequence>
<dbReference type="EMBL" id="JAYKOT010000003">
    <property type="protein sequence ID" value="MEB3429762.1"/>
    <property type="molecule type" value="Genomic_DNA"/>
</dbReference>
<evidence type="ECO:0000313" key="2">
    <source>
        <dbReference type="Proteomes" id="UP001357733"/>
    </source>
</evidence>
<proteinExistence type="predicted"/>
<name>A0AAW9N0E9_9FIRM</name>
<protein>
    <submittedName>
        <fullName evidence="1">Uncharacterized protein</fullName>
    </submittedName>
</protein>
<accession>A0AAW9N0E9</accession>
<organism evidence="1 2">
    <name type="scientific">Citroniella saccharovorans</name>
    <dbReference type="NCBI Taxonomy" id="2053367"/>
    <lineage>
        <taxon>Bacteria</taxon>
        <taxon>Bacillati</taxon>
        <taxon>Bacillota</taxon>
        <taxon>Tissierellia</taxon>
        <taxon>Tissierellales</taxon>
        <taxon>Peptoniphilaceae</taxon>
        <taxon>Citroniella</taxon>
    </lineage>
</organism>
<gene>
    <name evidence="1" type="ORF">VLK81_07025</name>
</gene>
<comment type="caution">
    <text evidence="1">The sequence shown here is derived from an EMBL/GenBank/DDBJ whole genome shotgun (WGS) entry which is preliminary data.</text>
</comment>
<dbReference type="Proteomes" id="UP001357733">
    <property type="component" value="Unassembled WGS sequence"/>
</dbReference>
<reference evidence="1 2" key="1">
    <citation type="submission" date="2024-01" db="EMBL/GenBank/DDBJ databases">
        <title>Complete genome sequence of Citroniella saccharovorans strain M6.X9, isolated from human fecal sample.</title>
        <authorList>
            <person name="Cheng G."/>
            <person name="Westerholm M."/>
            <person name="Schnurer A."/>
        </authorList>
    </citation>
    <scope>NUCLEOTIDE SEQUENCE [LARGE SCALE GENOMIC DNA]</scope>
    <source>
        <strain evidence="1 2">DSM 29873</strain>
    </source>
</reference>
<dbReference type="RefSeq" id="WP_324619931.1">
    <property type="nucleotide sequence ID" value="NZ_JAYKOT010000003.1"/>
</dbReference>
<dbReference type="AlphaFoldDB" id="A0AAW9N0E9"/>
<keyword evidence="2" id="KW-1185">Reference proteome</keyword>
<evidence type="ECO:0000313" key="1">
    <source>
        <dbReference type="EMBL" id="MEB3429762.1"/>
    </source>
</evidence>